<feature type="compositionally biased region" description="Basic and acidic residues" evidence="1">
    <location>
        <begin position="835"/>
        <end position="847"/>
    </location>
</feature>
<feature type="compositionally biased region" description="Basic and acidic residues" evidence="1">
    <location>
        <begin position="213"/>
        <end position="232"/>
    </location>
</feature>
<feature type="compositionally biased region" description="Basic residues" evidence="1">
    <location>
        <begin position="388"/>
        <end position="411"/>
    </location>
</feature>
<feature type="compositionally biased region" description="Basic residues" evidence="1">
    <location>
        <begin position="252"/>
        <end position="267"/>
    </location>
</feature>
<feature type="compositionally biased region" description="Basic and acidic residues" evidence="1">
    <location>
        <begin position="875"/>
        <end position="889"/>
    </location>
</feature>
<evidence type="ECO:0000256" key="1">
    <source>
        <dbReference type="SAM" id="MobiDB-lite"/>
    </source>
</evidence>
<feature type="compositionally biased region" description="Basic and acidic residues" evidence="1">
    <location>
        <begin position="73"/>
        <end position="84"/>
    </location>
</feature>
<feature type="compositionally biased region" description="Basic and acidic residues" evidence="1">
    <location>
        <begin position="54"/>
        <end position="64"/>
    </location>
</feature>
<feature type="compositionally biased region" description="Basic residues" evidence="1">
    <location>
        <begin position="188"/>
        <end position="204"/>
    </location>
</feature>
<feature type="compositionally biased region" description="Basic residues" evidence="1">
    <location>
        <begin position="275"/>
        <end position="291"/>
    </location>
</feature>
<organism evidence="2">
    <name type="scientific">uncultured Thermomicrobiales bacterium</name>
    <dbReference type="NCBI Taxonomy" id="1645740"/>
    <lineage>
        <taxon>Bacteria</taxon>
        <taxon>Pseudomonadati</taxon>
        <taxon>Thermomicrobiota</taxon>
        <taxon>Thermomicrobia</taxon>
        <taxon>Thermomicrobiales</taxon>
        <taxon>environmental samples</taxon>
    </lineage>
</organism>
<feature type="compositionally biased region" description="Basic and acidic residues" evidence="1">
    <location>
        <begin position="413"/>
        <end position="445"/>
    </location>
</feature>
<feature type="compositionally biased region" description="Basic residues" evidence="1">
    <location>
        <begin position="908"/>
        <end position="921"/>
    </location>
</feature>
<feature type="compositionally biased region" description="Low complexity" evidence="1">
    <location>
        <begin position="469"/>
        <end position="481"/>
    </location>
</feature>
<feature type="compositionally biased region" description="Basic and acidic residues" evidence="1">
    <location>
        <begin position="633"/>
        <end position="648"/>
    </location>
</feature>
<feature type="region of interest" description="Disordered" evidence="1">
    <location>
        <begin position="1"/>
        <end position="28"/>
    </location>
</feature>
<keyword evidence="2" id="KW-0378">Hydrolase</keyword>
<dbReference type="EMBL" id="CADCWG010000212">
    <property type="protein sequence ID" value="CAA9566791.1"/>
    <property type="molecule type" value="Genomic_DNA"/>
</dbReference>
<feature type="non-terminal residue" evidence="2">
    <location>
        <position position="963"/>
    </location>
</feature>
<feature type="non-terminal residue" evidence="2">
    <location>
        <position position="1"/>
    </location>
</feature>
<feature type="compositionally biased region" description="Basic residues" evidence="1">
    <location>
        <begin position="619"/>
        <end position="632"/>
    </location>
</feature>
<dbReference type="EC" id="3.1.3.5" evidence="2"/>
<feature type="compositionally biased region" description="Basic and acidic residues" evidence="1">
    <location>
        <begin position="664"/>
        <end position="690"/>
    </location>
</feature>
<feature type="compositionally biased region" description="Basic residues" evidence="1">
    <location>
        <begin position="448"/>
        <end position="468"/>
    </location>
</feature>
<feature type="compositionally biased region" description="Basic and acidic residues" evidence="1">
    <location>
        <begin position="700"/>
        <end position="712"/>
    </location>
</feature>
<feature type="compositionally biased region" description="Basic and acidic residues" evidence="1">
    <location>
        <begin position="941"/>
        <end position="952"/>
    </location>
</feature>
<dbReference type="GO" id="GO:0008253">
    <property type="term" value="F:5'-nucleotidase activity"/>
    <property type="evidence" value="ECO:0007669"/>
    <property type="project" value="UniProtKB-EC"/>
</dbReference>
<feature type="compositionally biased region" description="Basic and acidic residues" evidence="1">
    <location>
        <begin position="506"/>
        <end position="517"/>
    </location>
</feature>
<name>A0A6J4V395_9BACT</name>
<evidence type="ECO:0000313" key="2">
    <source>
        <dbReference type="EMBL" id="CAA9566791.1"/>
    </source>
</evidence>
<feature type="compositionally biased region" description="Low complexity" evidence="1">
    <location>
        <begin position="785"/>
        <end position="797"/>
    </location>
</feature>
<feature type="compositionally biased region" description="Basic and acidic residues" evidence="1">
    <location>
        <begin position="338"/>
        <end position="347"/>
    </location>
</feature>
<dbReference type="AlphaFoldDB" id="A0A6J4V395"/>
<feature type="compositionally biased region" description="Basic and acidic residues" evidence="1">
    <location>
        <begin position="922"/>
        <end position="934"/>
    </location>
</feature>
<proteinExistence type="predicted"/>
<feature type="compositionally biased region" description="Basic residues" evidence="1">
    <location>
        <begin position="551"/>
        <end position="563"/>
    </location>
</feature>
<gene>
    <name evidence="2" type="ORF">AVDCRST_MAG49-3132</name>
</gene>
<feature type="compositionally biased region" description="Basic and acidic residues" evidence="1">
    <location>
        <begin position="722"/>
        <end position="774"/>
    </location>
</feature>
<feature type="compositionally biased region" description="Basic and acidic residues" evidence="1">
    <location>
        <begin position="564"/>
        <end position="576"/>
    </location>
</feature>
<protein>
    <submittedName>
        <fullName evidence="2">5'-nucleotidase</fullName>
        <ecNumber evidence="2">3.1.3.5</ecNumber>
    </submittedName>
</protein>
<feature type="compositionally biased region" description="Basic residues" evidence="1">
    <location>
        <begin position="90"/>
        <end position="107"/>
    </location>
</feature>
<accession>A0A6J4V395</accession>
<feature type="region of interest" description="Disordered" evidence="1">
    <location>
        <begin position="871"/>
        <end position="963"/>
    </location>
</feature>
<feature type="compositionally biased region" description="Basic residues" evidence="1">
    <location>
        <begin position="136"/>
        <end position="166"/>
    </location>
</feature>
<feature type="compositionally biased region" description="Basic and acidic residues" evidence="1">
    <location>
        <begin position="896"/>
        <end position="907"/>
    </location>
</feature>
<sequence length="963" mass="109764">AGRADGGLLPQADRDLARPQPVPPLLHLDLPPERVLRRLRLRRRLRLAARLRGDAGGRLPDGDRRRLRPPRGPADRRGDLRRAGADVGGRPRRLPAPHRRGPRRRTRPAAARHAGHGRVQPPVPGPGLADGDGRRRQPLLRRPERRRHPRRAGRAARGLHRGRLRARRPDAHARPGPARRRGDDLRHQRPRLRARVLRRQRRPRAPGGGRQRGRAERQLPRGDPTRGRTGRDARRRGRGRAPDRAAGEGLLGRRHRPDLPQRRRPRPDRRDPRGGGRRRPRADRRRLRGVARPRAPGARGRRPGDDGRGATRRRRQRLAPPEPDRRRGGGAQPALPVRRRDSGRADRAVGVLRPARLPAGAGRPREQRQHARHLPRRRAGDRPVPRAGGRRAGHRRGADRRLPARHPRAAQRPRPDPLRDPRGRGGPARGDDPRRQRLPRPDRAPRSVGRRPRRRGQRQPELRRRRRGLPAAVARPLPGRGAARDDHDRRRRLDRRHPADLGLLQRHADDRADERDGLRRRRARQPQLRRQCREPDRHHRAARRVPLPLRQHPRRRRQPRRRRAVADRRLRRRDAGPGRVQQPRHPEPDPAGRARAVRRRGSDPAGQRGGGAGPDRGGRPGRRRLRPLRGHRRHDDRPDRAADRPRGPRDRRRRGDRRPHQLLGRHDAPERGAGDREPEQGRRVHPDAAGRRPHHGRGGLQDRRPPPAVERRGHARPGDPGPARRAERGAPADPRHPDRRGDRGDPAGRRLRQRERADLREPGRQRRHRRDADHLRHRRRDHQLGRAAGGPDLPGGRQPRRLLRPGRAGQRDHPRPGARGAALRQRGQHGRDHRHGAEGLPRERGRGDAGGGRRLPAGLGALLQLRHHRRAGLTGHERGPPGRGRELHRGGARPHRRDDLHAGDERLHGRRRRRLPGHLRARHDAGPDGPGDRGLHRRAGHDRARDPGPDHLRGRRLPGGGQL</sequence>
<feature type="region of interest" description="Disordered" evidence="1">
    <location>
        <begin position="54"/>
        <end position="856"/>
    </location>
</feature>
<reference evidence="2" key="1">
    <citation type="submission" date="2020-02" db="EMBL/GenBank/DDBJ databases">
        <authorList>
            <person name="Meier V. D."/>
        </authorList>
    </citation>
    <scope>NUCLEOTIDE SEQUENCE</scope>
    <source>
        <strain evidence="2">AVDCRST_MAG49</strain>
    </source>
</reference>